<name>A0A9C5ZIK2_9MUSC</name>
<dbReference type="Gene3D" id="3.20.20.70">
    <property type="entry name" value="Aldolase class I"/>
    <property type="match status" value="1"/>
</dbReference>
<proteinExistence type="predicted"/>
<accession>A0A9C5ZIK2</accession>
<dbReference type="GO" id="GO:0009220">
    <property type="term" value="P:pyrimidine ribonucleotide biosynthetic process"/>
    <property type="evidence" value="ECO:0007669"/>
    <property type="project" value="TreeGrafter"/>
</dbReference>
<evidence type="ECO:0000256" key="1">
    <source>
        <dbReference type="ARBA" id="ARBA00001917"/>
    </source>
</evidence>
<evidence type="ECO:0000313" key="8">
    <source>
        <dbReference type="RefSeq" id="XP_037896834.1"/>
    </source>
</evidence>
<keyword evidence="4" id="KW-0288">FMN</keyword>
<dbReference type="GeneID" id="119641972"/>
<evidence type="ECO:0000256" key="2">
    <source>
        <dbReference type="ARBA" id="ARBA00004725"/>
    </source>
</evidence>
<comment type="cofactor">
    <cofactor evidence="1">
        <name>FMN</name>
        <dbReference type="ChEBI" id="CHEBI:58210"/>
    </cofactor>
</comment>
<dbReference type="SUPFAM" id="SSF51395">
    <property type="entry name" value="FMN-linked oxidoreductases"/>
    <property type="match status" value="1"/>
</dbReference>
<protein>
    <submittedName>
        <fullName evidence="8">Dihydroorotate dehydrogenase (Quinone), mitochondrial-like</fullName>
    </submittedName>
</protein>
<organism evidence="7 8">
    <name type="scientific">Glossina fuscipes</name>
    <dbReference type="NCBI Taxonomy" id="7396"/>
    <lineage>
        <taxon>Eukaryota</taxon>
        <taxon>Metazoa</taxon>
        <taxon>Ecdysozoa</taxon>
        <taxon>Arthropoda</taxon>
        <taxon>Hexapoda</taxon>
        <taxon>Insecta</taxon>
        <taxon>Pterygota</taxon>
        <taxon>Neoptera</taxon>
        <taxon>Endopterygota</taxon>
        <taxon>Diptera</taxon>
        <taxon>Brachycera</taxon>
        <taxon>Muscomorpha</taxon>
        <taxon>Hippoboscoidea</taxon>
        <taxon>Glossinidae</taxon>
        <taxon>Glossina</taxon>
    </lineage>
</organism>
<dbReference type="GO" id="GO:0005743">
    <property type="term" value="C:mitochondrial inner membrane"/>
    <property type="evidence" value="ECO:0007669"/>
    <property type="project" value="TreeGrafter"/>
</dbReference>
<evidence type="ECO:0000313" key="7">
    <source>
        <dbReference type="Proteomes" id="UP000092443"/>
    </source>
</evidence>
<dbReference type="PANTHER" id="PTHR48109:SF4">
    <property type="entry name" value="DIHYDROOROTATE DEHYDROGENASE (QUINONE), MITOCHONDRIAL"/>
    <property type="match status" value="1"/>
</dbReference>
<comment type="pathway">
    <text evidence="2">Pyrimidine metabolism; UMP biosynthesis via de novo pathway.</text>
</comment>
<dbReference type="Proteomes" id="UP000092443">
    <property type="component" value="Unplaced"/>
</dbReference>
<evidence type="ECO:0000256" key="4">
    <source>
        <dbReference type="ARBA" id="ARBA00022643"/>
    </source>
</evidence>
<evidence type="ECO:0000256" key="5">
    <source>
        <dbReference type="ARBA" id="ARBA00023002"/>
    </source>
</evidence>
<feature type="domain" description="Dihydroorotate dehydrogenase catalytic" evidence="6">
    <location>
        <begin position="8"/>
        <end position="96"/>
    </location>
</feature>
<dbReference type="Pfam" id="PF01180">
    <property type="entry name" value="DHO_dh"/>
    <property type="match status" value="1"/>
</dbReference>
<dbReference type="InterPro" id="IPR013785">
    <property type="entry name" value="Aldolase_TIM"/>
</dbReference>
<keyword evidence="3" id="KW-0285">Flavoprotein</keyword>
<evidence type="ECO:0000259" key="6">
    <source>
        <dbReference type="Pfam" id="PF01180"/>
    </source>
</evidence>
<dbReference type="GO" id="GO:0006207">
    <property type="term" value="P:'de novo' pyrimidine nucleobase biosynthetic process"/>
    <property type="evidence" value="ECO:0007669"/>
    <property type="project" value="TreeGrafter"/>
</dbReference>
<reference evidence="8" key="1">
    <citation type="submission" date="2025-08" db="UniProtKB">
        <authorList>
            <consortium name="RefSeq"/>
        </authorList>
    </citation>
    <scope>IDENTIFICATION</scope>
    <source>
        <tissue evidence="8">Whole body pupa</tissue>
    </source>
</reference>
<dbReference type="GO" id="GO:0004152">
    <property type="term" value="F:dihydroorotate dehydrogenase activity"/>
    <property type="evidence" value="ECO:0007669"/>
    <property type="project" value="TreeGrafter"/>
</dbReference>
<sequence length="166" mass="18433">MNNVVYERLKAVRESGQFSSILGVNLGKNKNSTSAKQDYVKGVQMFGPIADYLVVNVSSPNTPGLRDLQGKNDLQELLEAVIQARNQLSVNKSVPIVAVAAAATTTTHGFADDEVTAKLGHHEIGMFVTSAQDFYMKLSKEQKQRFREAFKEFHPIKVYNKMLQSL</sequence>
<gene>
    <name evidence="8" type="primary">LOC119641972</name>
</gene>
<dbReference type="RefSeq" id="XP_037896834.1">
    <property type="nucleotide sequence ID" value="XM_038040906.1"/>
</dbReference>
<dbReference type="InterPro" id="IPR005720">
    <property type="entry name" value="Dihydroorotate_DH_cat"/>
</dbReference>
<dbReference type="InterPro" id="IPR050074">
    <property type="entry name" value="DHO_dehydrogenase"/>
</dbReference>
<keyword evidence="7" id="KW-1185">Reference proteome</keyword>
<evidence type="ECO:0000256" key="3">
    <source>
        <dbReference type="ARBA" id="ARBA00022630"/>
    </source>
</evidence>
<dbReference type="PANTHER" id="PTHR48109">
    <property type="entry name" value="DIHYDROOROTATE DEHYDROGENASE (QUINONE), MITOCHONDRIAL-RELATED"/>
    <property type="match status" value="1"/>
</dbReference>
<dbReference type="KEGG" id="gfs:119641972"/>
<keyword evidence="5" id="KW-0560">Oxidoreductase</keyword>
<dbReference type="AlphaFoldDB" id="A0A9C5ZIK2"/>